<dbReference type="STRING" id="1423715.FD25_GL000415"/>
<evidence type="ECO:0000313" key="4">
    <source>
        <dbReference type="Proteomes" id="UP000051955"/>
    </source>
</evidence>
<dbReference type="InterPro" id="IPR036812">
    <property type="entry name" value="NAD(P)_OxRdtase_dom_sf"/>
</dbReference>
<dbReference type="PATRIC" id="fig|1423715.3.peg.432"/>
<dbReference type="InterPro" id="IPR023210">
    <property type="entry name" value="NADP_OxRdtase_dom"/>
</dbReference>
<keyword evidence="4" id="KW-1185">Reference proteome</keyword>
<dbReference type="EMBL" id="AZDV01000026">
    <property type="protein sequence ID" value="KRK94453.1"/>
    <property type="molecule type" value="Genomic_DNA"/>
</dbReference>
<dbReference type="GO" id="GO:0005737">
    <property type="term" value="C:cytoplasm"/>
    <property type="evidence" value="ECO:0007669"/>
    <property type="project" value="TreeGrafter"/>
</dbReference>
<evidence type="ECO:0000256" key="1">
    <source>
        <dbReference type="ARBA" id="ARBA00023002"/>
    </source>
</evidence>
<gene>
    <name evidence="3" type="ORF">FD25_GL000415</name>
</gene>
<dbReference type="Pfam" id="PF00248">
    <property type="entry name" value="Aldo_ket_red"/>
    <property type="match status" value="1"/>
</dbReference>
<dbReference type="InterPro" id="IPR020471">
    <property type="entry name" value="AKR"/>
</dbReference>
<dbReference type="GO" id="GO:0016491">
    <property type="term" value="F:oxidoreductase activity"/>
    <property type="evidence" value="ECO:0007669"/>
    <property type="project" value="UniProtKB-KW"/>
</dbReference>
<dbReference type="PANTHER" id="PTHR43625">
    <property type="entry name" value="AFLATOXIN B1 ALDEHYDE REDUCTASE"/>
    <property type="match status" value="1"/>
</dbReference>
<dbReference type="SUPFAM" id="SSF51430">
    <property type="entry name" value="NAD(P)-linked oxidoreductase"/>
    <property type="match status" value="1"/>
</dbReference>
<dbReference type="AlphaFoldDB" id="A0A0R1LFR4"/>
<dbReference type="InterPro" id="IPR050791">
    <property type="entry name" value="Aldo-Keto_reductase"/>
</dbReference>
<keyword evidence="1" id="KW-0560">Oxidoreductase</keyword>
<dbReference type="Gene3D" id="3.20.20.100">
    <property type="entry name" value="NADP-dependent oxidoreductase domain"/>
    <property type="match status" value="1"/>
</dbReference>
<evidence type="ECO:0000259" key="2">
    <source>
        <dbReference type="Pfam" id="PF00248"/>
    </source>
</evidence>
<comment type="caution">
    <text evidence="3">The sequence shown here is derived from an EMBL/GenBank/DDBJ whole genome shotgun (WGS) entry which is preliminary data.</text>
</comment>
<proteinExistence type="predicted"/>
<sequence>MEIVVYQEHLKGRVFMNKRTLGSASPLTVDAIGLGCMGMSFAYGEPKSEADMIRLLQQAVELGETTFDTAEVYGPFTNERLLGKALKTYHDQVTIATKGGIKIVDGKQVVDGEPHDLVASVEGSLDRLQVDAIDMYYLHRVDPNVPIEEVVETMGQLIKAGKIRHWGLSEAGVQTIRKANAIQPLTAVESEYSLWTREPERELIPTLEELGIGLVPFSPLGKGFLTGKIDANTTFDKNDGRNKLPRFQKDAMEANMALVHLLQQVAESKQATPAQVALAWLLAQQPWIVPIPGTTKLSRLQENMGAEKIVFSPAEMKNITVAADQVQIMGNRYTPELAKRAGL</sequence>
<organism evidence="3 4">
    <name type="scientific">Levilactobacillus acidifarinae DSM 19394 = JCM 15949</name>
    <dbReference type="NCBI Taxonomy" id="1423715"/>
    <lineage>
        <taxon>Bacteria</taxon>
        <taxon>Bacillati</taxon>
        <taxon>Bacillota</taxon>
        <taxon>Bacilli</taxon>
        <taxon>Lactobacillales</taxon>
        <taxon>Lactobacillaceae</taxon>
        <taxon>Levilactobacillus</taxon>
    </lineage>
</organism>
<feature type="domain" description="NADP-dependent oxidoreductase" evidence="2">
    <location>
        <begin position="32"/>
        <end position="320"/>
    </location>
</feature>
<dbReference type="CDD" id="cd19078">
    <property type="entry name" value="AKR_AKR13C1_2"/>
    <property type="match status" value="1"/>
</dbReference>
<evidence type="ECO:0000313" key="3">
    <source>
        <dbReference type="EMBL" id="KRK94453.1"/>
    </source>
</evidence>
<dbReference type="PRINTS" id="PR00069">
    <property type="entry name" value="ALDKETRDTASE"/>
</dbReference>
<reference evidence="3 4" key="1">
    <citation type="journal article" date="2015" name="Genome Announc.">
        <title>Expanding the biotechnology potential of lactobacilli through comparative genomics of 213 strains and associated genera.</title>
        <authorList>
            <person name="Sun Z."/>
            <person name="Harris H.M."/>
            <person name="McCann A."/>
            <person name="Guo C."/>
            <person name="Argimon S."/>
            <person name="Zhang W."/>
            <person name="Yang X."/>
            <person name="Jeffery I.B."/>
            <person name="Cooney J.C."/>
            <person name="Kagawa T.F."/>
            <person name="Liu W."/>
            <person name="Song Y."/>
            <person name="Salvetti E."/>
            <person name="Wrobel A."/>
            <person name="Rasinkangas P."/>
            <person name="Parkhill J."/>
            <person name="Rea M.C."/>
            <person name="O'Sullivan O."/>
            <person name="Ritari J."/>
            <person name="Douillard F.P."/>
            <person name="Paul Ross R."/>
            <person name="Yang R."/>
            <person name="Briner A.E."/>
            <person name="Felis G.E."/>
            <person name="de Vos W.M."/>
            <person name="Barrangou R."/>
            <person name="Klaenhammer T.R."/>
            <person name="Caufield P.W."/>
            <person name="Cui Y."/>
            <person name="Zhang H."/>
            <person name="O'Toole P.W."/>
        </authorList>
    </citation>
    <scope>NUCLEOTIDE SEQUENCE [LARGE SCALE GENOMIC DNA]</scope>
    <source>
        <strain evidence="3 4">DSM 19394</strain>
    </source>
</reference>
<dbReference type="PANTHER" id="PTHR43625:SF77">
    <property type="entry name" value="ALDO-KETO REDUCTASE"/>
    <property type="match status" value="1"/>
</dbReference>
<accession>A0A0R1LFR4</accession>
<dbReference type="Proteomes" id="UP000051955">
    <property type="component" value="Unassembled WGS sequence"/>
</dbReference>
<name>A0A0R1LFR4_9LACO</name>
<protein>
    <submittedName>
        <fullName evidence="3">Dehydrogenase</fullName>
    </submittedName>
</protein>